<evidence type="ECO:0000313" key="3">
    <source>
        <dbReference type="Proteomes" id="UP000321080"/>
    </source>
</evidence>
<feature type="chain" id="PRO_5022904650" description="Thioredoxin domain-containing protein" evidence="1">
    <location>
        <begin position="22"/>
        <end position="473"/>
    </location>
</feature>
<dbReference type="AlphaFoldDB" id="A0A5C7GFL8"/>
<reference evidence="2 3" key="1">
    <citation type="submission" date="2019-08" db="EMBL/GenBank/DDBJ databases">
        <title>Seonamhaeicola sediminis sp. nov., isolated from marine sediment.</title>
        <authorList>
            <person name="Cao W.R."/>
        </authorList>
    </citation>
    <scope>NUCLEOTIDE SEQUENCE [LARGE SCALE GENOMIC DNA]</scope>
    <source>
        <strain evidence="2 3">1505</strain>
    </source>
</reference>
<keyword evidence="3" id="KW-1185">Reference proteome</keyword>
<dbReference type="Proteomes" id="UP000321080">
    <property type="component" value="Unassembled WGS sequence"/>
</dbReference>
<dbReference type="Gene3D" id="3.40.30.10">
    <property type="entry name" value="Glutaredoxin"/>
    <property type="match status" value="1"/>
</dbReference>
<dbReference type="InterPro" id="IPR036249">
    <property type="entry name" value="Thioredoxin-like_sf"/>
</dbReference>
<evidence type="ECO:0008006" key="4">
    <source>
        <dbReference type="Google" id="ProtNLM"/>
    </source>
</evidence>
<organism evidence="2 3">
    <name type="scientific">Seonamhaeicola maritimus</name>
    <dbReference type="NCBI Taxonomy" id="2591822"/>
    <lineage>
        <taxon>Bacteria</taxon>
        <taxon>Pseudomonadati</taxon>
        <taxon>Bacteroidota</taxon>
        <taxon>Flavobacteriia</taxon>
        <taxon>Flavobacteriales</taxon>
        <taxon>Flavobacteriaceae</taxon>
    </lineage>
</organism>
<gene>
    <name evidence="2" type="ORF">FUA22_16885</name>
</gene>
<evidence type="ECO:0000256" key="1">
    <source>
        <dbReference type="SAM" id="SignalP"/>
    </source>
</evidence>
<dbReference type="OrthoDB" id="1146847at2"/>
<dbReference type="RefSeq" id="WP_147769760.1">
    <property type="nucleotide sequence ID" value="NZ_VRKQ01000018.1"/>
</dbReference>
<evidence type="ECO:0000313" key="2">
    <source>
        <dbReference type="EMBL" id="TXG35416.1"/>
    </source>
</evidence>
<keyword evidence="1" id="KW-0732">Signal</keyword>
<dbReference type="SUPFAM" id="SSF52833">
    <property type="entry name" value="Thioredoxin-like"/>
    <property type="match status" value="1"/>
</dbReference>
<sequence length="473" mass="55303">MKLYLSLIAIALMFFSCNNNSNKTKVEFAYIGGEIINPNSKFVILEKGTTALDTIKLDGRNRFIFKVDSLKKGLHTFRHGGEYQMVLIEPEDSILFRLNTLEFDESLVFTGKGSKKNNYFINEFLENEKEETYVLKLCQLKPEAYQKHIDSIKNRKTKSLEHFEDKYEVSELFKRIAKANIDYSYYSSKEVYPFAHYGKNKGAILKSLPVGFYDYRKDIDYNDNFLKDYPNYYNFLRRNFSNLSLETHYDHAKSKAFHRNMLCYNLDRLHLIDSLVTNSTIKDELLHHFTIKYISLSNNSESNTIILNSYLEKTSNEKDKALISGYVNSLKELGEGTKLPSLQVVDYNNEEYELNSIINSPTVISFWSSTLYDHFKDSHHKLKELKEKYPEIKFVTINIDDMGVEKTKLSLKSCRFNCNDEYLFKNPKESKRLLAIYPMTKTIIIDQNKKIVNANSNMFSVNFEEQLLGLINR</sequence>
<proteinExistence type="predicted"/>
<dbReference type="PROSITE" id="PS51257">
    <property type="entry name" value="PROKAR_LIPOPROTEIN"/>
    <property type="match status" value="1"/>
</dbReference>
<feature type="signal peptide" evidence="1">
    <location>
        <begin position="1"/>
        <end position="21"/>
    </location>
</feature>
<dbReference type="EMBL" id="VRKQ01000018">
    <property type="protein sequence ID" value="TXG35416.1"/>
    <property type="molecule type" value="Genomic_DNA"/>
</dbReference>
<name>A0A5C7GFL8_9FLAO</name>
<protein>
    <recommendedName>
        <fullName evidence="4">Thioredoxin domain-containing protein</fullName>
    </recommendedName>
</protein>
<accession>A0A5C7GFL8</accession>
<comment type="caution">
    <text evidence="2">The sequence shown here is derived from an EMBL/GenBank/DDBJ whole genome shotgun (WGS) entry which is preliminary data.</text>
</comment>